<dbReference type="InterPro" id="IPR035994">
    <property type="entry name" value="Nucleoside_phosphorylase_sf"/>
</dbReference>
<reference evidence="10 11" key="1">
    <citation type="submission" date="2019-08" db="EMBL/GenBank/DDBJ databases">
        <title>In-depth cultivation of the pig gut microbiome towards novel bacterial diversity and tailored functional studies.</title>
        <authorList>
            <person name="Wylensek D."/>
            <person name="Hitch T.C.A."/>
            <person name="Clavel T."/>
        </authorList>
    </citation>
    <scope>NUCLEOTIDE SEQUENCE [LARGE SCALE GENOMIC DNA]</scope>
    <source>
        <strain evidence="10 11">WB03_NA08</strain>
    </source>
</reference>
<comment type="caution">
    <text evidence="10">The sequence shown here is derived from an EMBL/GenBank/DDBJ whole genome shotgun (WGS) entry which is preliminary data.</text>
</comment>
<evidence type="ECO:0000256" key="7">
    <source>
        <dbReference type="ARBA" id="ARBA00031036"/>
    </source>
</evidence>
<evidence type="ECO:0000313" key="10">
    <source>
        <dbReference type="EMBL" id="MSS83573.1"/>
    </source>
</evidence>
<name>A0A6N7W4Z5_9ACTO</name>
<dbReference type="UniPathway" id="UPA00606"/>
<dbReference type="Proteomes" id="UP000470875">
    <property type="component" value="Unassembled WGS sequence"/>
</dbReference>
<gene>
    <name evidence="10" type="ORF">FYJ24_02100</name>
</gene>
<dbReference type="GO" id="GO:0009116">
    <property type="term" value="P:nucleoside metabolic process"/>
    <property type="evidence" value="ECO:0007669"/>
    <property type="project" value="InterPro"/>
</dbReference>
<evidence type="ECO:0000256" key="3">
    <source>
        <dbReference type="ARBA" id="ARBA00006751"/>
    </source>
</evidence>
<dbReference type="GO" id="GO:0005737">
    <property type="term" value="C:cytoplasm"/>
    <property type="evidence" value="ECO:0007669"/>
    <property type="project" value="TreeGrafter"/>
</dbReference>
<dbReference type="Gene3D" id="3.40.50.1580">
    <property type="entry name" value="Nucleoside phosphorylase domain"/>
    <property type="match status" value="1"/>
</dbReference>
<keyword evidence="11" id="KW-1185">Reference proteome</keyword>
<comment type="catalytic activity">
    <reaction evidence="8">
        <text>a purine 2'-deoxy-D-ribonucleoside + phosphate = a purine nucleobase + 2-deoxy-alpha-D-ribose 1-phosphate</text>
        <dbReference type="Rhea" id="RHEA:36431"/>
        <dbReference type="ChEBI" id="CHEBI:26386"/>
        <dbReference type="ChEBI" id="CHEBI:43474"/>
        <dbReference type="ChEBI" id="CHEBI:57259"/>
        <dbReference type="ChEBI" id="CHEBI:142361"/>
        <dbReference type="EC" id="2.4.2.1"/>
    </reaction>
</comment>
<sequence>MWAAPDAKIRLDSIPGVIAPCADGHLNELSIYRKDKTIAVALGRTHLYEGLGTEPVTALERAAACAGVRAAILCNANGCLRDWHLGDVMAIDDHANFTGISPFDGTIFLDTTACWDPHLTDILAGACQRRGSYGLMRGPEYQTRLETQILANSGVDCVGMSTVMEALMLHALGVRVCGMSVVSDLSFSAAPTDPSAVIAAATGAQETVLRGIDEVLSAL</sequence>
<protein>
    <recommendedName>
        <fullName evidence="4">purine-nucleoside phosphorylase</fullName>
        <ecNumber evidence="4">2.4.2.1</ecNumber>
    </recommendedName>
    <alternativeName>
        <fullName evidence="7">Inosine-guanosine phosphorylase</fullName>
    </alternativeName>
</protein>
<evidence type="ECO:0000256" key="6">
    <source>
        <dbReference type="ARBA" id="ARBA00022679"/>
    </source>
</evidence>
<dbReference type="Pfam" id="PF01048">
    <property type="entry name" value="PNP_UDP_1"/>
    <property type="match status" value="1"/>
</dbReference>
<dbReference type="EC" id="2.4.2.1" evidence="4"/>
<proteinExistence type="inferred from homology"/>
<accession>A0A6N7W4Z5</accession>
<evidence type="ECO:0000256" key="1">
    <source>
        <dbReference type="ARBA" id="ARBA00002678"/>
    </source>
</evidence>
<dbReference type="InterPro" id="IPR011268">
    <property type="entry name" value="Purine_phosphorylase"/>
</dbReference>
<comment type="function">
    <text evidence="1">The purine nucleoside phosphorylases catalyze the phosphorolytic breakdown of the N-glycosidic bond in the beta-(deoxy)ribonucleoside molecules, with the formation of the corresponding free purine bases and pentose-1-phosphate. Cleaves guanosine, inosine, 2'-deoxyguanosine and 2'-deoxyinosine.</text>
</comment>
<evidence type="ECO:0000256" key="2">
    <source>
        <dbReference type="ARBA" id="ARBA00005058"/>
    </source>
</evidence>
<evidence type="ECO:0000259" key="9">
    <source>
        <dbReference type="Pfam" id="PF01048"/>
    </source>
</evidence>
<comment type="pathway">
    <text evidence="2">Purine metabolism; purine nucleoside salvage.</text>
</comment>
<keyword evidence="5" id="KW-0328">Glycosyltransferase</keyword>
<evidence type="ECO:0000256" key="5">
    <source>
        <dbReference type="ARBA" id="ARBA00022676"/>
    </source>
</evidence>
<dbReference type="SUPFAM" id="SSF53167">
    <property type="entry name" value="Purine and uridine phosphorylases"/>
    <property type="match status" value="1"/>
</dbReference>
<evidence type="ECO:0000313" key="11">
    <source>
        <dbReference type="Proteomes" id="UP000470875"/>
    </source>
</evidence>
<dbReference type="EMBL" id="VULO01000002">
    <property type="protein sequence ID" value="MSS83573.1"/>
    <property type="molecule type" value="Genomic_DNA"/>
</dbReference>
<evidence type="ECO:0000256" key="4">
    <source>
        <dbReference type="ARBA" id="ARBA00011886"/>
    </source>
</evidence>
<dbReference type="AlphaFoldDB" id="A0A6N7W4Z5"/>
<dbReference type="GO" id="GO:0004731">
    <property type="term" value="F:purine-nucleoside phosphorylase activity"/>
    <property type="evidence" value="ECO:0007669"/>
    <property type="project" value="UniProtKB-EC"/>
</dbReference>
<dbReference type="InterPro" id="IPR000845">
    <property type="entry name" value="Nucleoside_phosphorylase_d"/>
</dbReference>
<dbReference type="PANTHER" id="PTHR11904">
    <property type="entry name" value="METHYLTHIOADENOSINE/PURINE NUCLEOSIDE PHOSPHORYLASE"/>
    <property type="match status" value="1"/>
</dbReference>
<organism evidence="10 11">
    <name type="scientific">Scrofimicrobium canadense</name>
    <dbReference type="NCBI Taxonomy" id="2652290"/>
    <lineage>
        <taxon>Bacteria</taxon>
        <taxon>Bacillati</taxon>
        <taxon>Actinomycetota</taxon>
        <taxon>Actinomycetes</taxon>
        <taxon>Actinomycetales</taxon>
        <taxon>Actinomycetaceae</taxon>
        <taxon>Scrofimicrobium</taxon>
    </lineage>
</organism>
<comment type="similarity">
    <text evidence="3">Belongs to the PNP/MTAP phosphorylase family.</text>
</comment>
<evidence type="ECO:0000256" key="8">
    <source>
        <dbReference type="ARBA" id="ARBA00048556"/>
    </source>
</evidence>
<dbReference type="PANTHER" id="PTHR11904:SF9">
    <property type="entry name" value="PURINE NUCLEOSIDE PHOSPHORYLASE-RELATED"/>
    <property type="match status" value="1"/>
</dbReference>
<keyword evidence="6" id="KW-0808">Transferase</keyword>
<feature type="domain" description="Nucleoside phosphorylase" evidence="9">
    <location>
        <begin position="49"/>
        <end position="214"/>
    </location>
</feature>